<comment type="caution">
    <text evidence="2">The sequence shown here is derived from an EMBL/GenBank/DDBJ whole genome shotgun (WGS) entry which is preliminary data.</text>
</comment>
<accession>A0A918BFD2</accession>
<evidence type="ECO:0000313" key="2">
    <source>
        <dbReference type="EMBL" id="GGQ63028.1"/>
    </source>
</evidence>
<feature type="domain" description="STAS" evidence="1">
    <location>
        <begin position="16"/>
        <end position="103"/>
    </location>
</feature>
<evidence type="ECO:0000313" key="3">
    <source>
        <dbReference type="Proteomes" id="UP000656732"/>
    </source>
</evidence>
<proteinExistence type="predicted"/>
<keyword evidence="3" id="KW-1185">Reference proteome</keyword>
<dbReference type="AlphaFoldDB" id="A0A918BFD2"/>
<dbReference type="InterPro" id="IPR036513">
    <property type="entry name" value="STAS_dom_sf"/>
</dbReference>
<dbReference type="Proteomes" id="UP000656732">
    <property type="component" value="Unassembled WGS sequence"/>
</dbReference>
<name>A0A918BFD2_9ACTN</name>
<dbReference type="Gene3D" id="3.30.750.24">
    <property type="entry name" value="STAS domain"/>
    <property type="match status" value="1"/>
</dbReference>
<protein>
    <recommendedName>
        <fullName evidence="1">STAS domain-containing protein</fullName>
    </recommendedName>
</protein>
<reference evidence="2" key="2">
    <citation type="submission" date="2020-09" db="EMBL/GenBank/DDBJ databases">
        <authorList>
            <person name="Sun Q."/>
            <person name="Ohkuma M."/>
        </authorList>
    </citation>
    <scope>NUCLEOTIDE SEQUENCE</scope>
    <source>
        <strain evidence="2">JCM 4403</strain>
    </source>
</reference>
<dbReference type="RefSeq" id="WP_189555692.1">
    <property type="nucleotide sequence ID" value="NZ_BMTU01000001.1"/>
</dbReference>
<gene>
    <name evidence="2" type="ORF">GCM10010280_06600</name>
</gene>
<dbReference type="InterPro" id="IPR058548">
    <property type="entry name" value="MlaB-like_STAS"/>
</dbReference>
<sequence length="116" mass="12289">MGSRRRTPYGPGNPGASLTVHPLEGCRGIRAAGEVGLATHTIWEGVLEQAVREGEDVYYLELSEVTFVDVAGAGALAAAAGRLGAGRRLVVRRPPPALRRTLEAFWPGLPAIEVTM</sequence>
<dbReference type="SUPFAM" id="SSF52091">
    <property type="entry name" value="SpoIIaa-like"/>
    <property type="match status" value="1"/>
</dbReference>
<evidence type="ECO:0000259" key="1">
    <source>
        <dbReference type="PROSITE" id="PS50801"/>
    </source>
</evidence>
<organism evidence="2 3">
    <name type="scientific">Streptomyces pilosus</name>
    <dbReference type="NCBI Taxonomy" id="28893"/>
    <lineage>
        <taxon>Bacteria</taxon>
        <taxon>Bacillati</taxon>
        <taxon>Actinomycetota</taxon>
        <taxon>Actinomycetes</taxon>
        <taxon>Kitasatosporales</taxon>
        <taxon>Streptomycetaceae</taxon>
        <taxon>Streptomyces</taxon>
    </lineage>
</organism>
<dbReference type="PROSITE" id="PS50801">
    <property type="entry name" value="STAS"/>
    <property type="match status" value="1"/>
</dbReference>
<dbReference type="Pfam" id="PF13466">
    <property type="entry name" value="STAS_2"/>
    <property type="match status" value="1"/>
</dbReference>
<dbReference type="InterPro" id="IPR002645">
    <property type="entry name" value="STAS_dom"/>
</dbReference>
<dbReference type="EMBL" id="BMTU01000001">
    <property type="protein sequence ID" value="GGQ63028.1"/>
    <property type="molecule type" value="Genomic_DNA"/>
</dbReference>
<reference evidence="2" key="1">
    <citation type="journal article" date="2014" name="Int. J. Syst. Evol. Microbiol.">
        <title>Complete genome sequence of Corynebacterium casei LMG S-19264T (=DSM 44701T), isolated from a smear-ripened cheese.</title>
        <authorList>
            <consortium name="US DOE Joint Genome Institute (JGI-PGF)"/>
            <person name="Walter F."/>
            <person name="Albersmeier A."/>
            <person name="Kalinowski J."/>
            <person name="Ruckert C."/>
        </authorList>
    </citation>
    <scope>NUCLEOTIDE SEQUENCE</scope>
    <source>
        <strain evidence="2">JCM 4403</strain>
    </source>
</reference>